<dbReference type="NCBIfam" id="NF037995">
    <property type="entry name" value="TRAP_S1"/>
    <property type="match status" value="1"/>
</dbReference>
<feature type="chain" id="PRO_5019399994" evidence="2">
    <location>
        <begin position="29"/>
        <end position="332"/>
    </location>
</feature>
<dbReference type="AlphaFoldDB" id="A0A410GD56"/>
<dbReference type="PANTHER" id="PTHR33376">
    <property type="match status" value="1"/>
</dbReference>
<dbReference type="GO" id="GO:0055085">
    <property type="term" value="P:transmembrane transport"/>
    <property type="evidence" value="ECO:0007669"/>
    <property type="project" value="InterPro"/>
</dbReference>
<evidence type="ECO:0000256" key="2">
    <source>
        <dbReference type="SAM" id="SignalP"/>
    </source>
</evidence>
<feature type="signal peptide" evidence="2">
    <location>
        <begin position="1"/>
        <end position="28"/>
    </location>
</feature>
<dbReference type="GO" id="GO:0030246">
    <property type="term" value="F:carbohydrate binding"/>
    <property type="evidence" value="ECO:0007669"/>
    <property type="project" value="TreeGrafter"/>
</dbReference>
<dbReference type="OrthoDB" id="9794826at2"/>
<dbReference type="InterPro" id="IPR038404">
    <property type="entry name" value="TRAP_DctP_sf"/>
</dbReference>
<dbReference type="Proteomes" id="UP000283474">
    <property type="component" value="Chromosome"/>
</dbReference>
<dbReference type="PANTHER" id="PTHR33376:SF2">
    <property type="entry name" value="DICARBOXYLATE-BINDING PERIPLASMIC PROTEIN"/>
    <property type="match status" value="1"/>
</dbReference>
<dbReference type="KEGG" id="pus:CKA81_10545"/>
<proteinExistence type="predicted"/>
<protein>
    <submittedName>
        <fullName evidence="3">Transporter</fullName>
    </submittedName>
</protein>
<dbReference type="PIRSF" id="PIRSF006470">
    <property type="entry name" value="DctB"/>
    <property type="match status" value="1"/>
</dbReference>
<sequence>MRTRKLARSFGRAALASLMLLCAMTASAAVTIKLGWASPDSMQDPYGIGANAFKEAVEKRSNGEIKVEFYPNRQLGDERQLAEGVRFGTVDASIVTNSVLTQMDPAFMLNDLPFMYTNADQGRQLLDGEVGQILAEKAQSKGIIVLGYFEGGFRHMANNSQPVSAPGDVKGVKYRVMQSPLFIDMFNALGGSAIPMAWGETFTAVQQGTIDGLEGTVGILSAAKLFDVTKYLSLTNHTYSVGELLMSRRFYDRLSDDHKHIVREAAMEAVKRQRELNEKNTETLLADLKGQGLQVNEVADMKPFREAVRPLHDQYREKIGADLYDKAMSSIR</sequence>
<evidence type="ECO:0000313" key="3">
    <source>
        <dbReference type="EMBL" id="QAA94223.1"/>
    </source>
</evidence>
<organism evidence="3 4">
    <name type="scientific">Pollutimonas thiosulfatoxidans</name>
    <dbReference type="NCBI Taxonomy" id="2028345"/>
    <lineage>
        <taxon>Bacteria</taxon>
        <taxon>Pseudomonadati</taxon>
        <taxon>Pseudomonadota</taxon>
        <taxon>Betaproteobacteria</taxon>
        <taxon>Burkholderiales</taxon>
        <taxon>Alcaligenaceae</taxon>
        <taxon>Pollutimonas</taxon>
    </lineage>
</organism>
<evidence type="ECO:0000256" key="1">
    <source>
        <dbReference type="ARBA" id="ARBA00022729"/>
    </source>
</evidence>
<dbReference type="Pfam" id="PF03480">
    <property type="entry name" value="DctP"/>
    <property type="match status" value="1"/>
</dbReference>
<dbReference type="InterPro" id="IPR018389">
    <property type="entry name" value="DctP_fam"/>
</dbReference>
<dbReference type="InterPro" id="IPR004682">
    <property type="entry name" value="TRAP_DctP"/>
</dbReference>
<dbReference type="GO" id="GO:0030288">
    <property type="term" value="C:outer membrane-bounded periplasmic space"/>
    <property type="evidence" value="ECO:0007669"/>
    <property type="project" value="InterPro"/>
</dbReference>
<reference evidence="3 4" key="1">
    <citation type="submission" date="2017-08" db="EMBL/GenBank/DDBJ databases">
        <authorList>
            <person name="Park S.-J."/>
            <person name="Kim H."/>
        </authorList>
    </citation>
    <scope>NUCLEOTIDE SEQUENCE [LARGE SCALE GENOMIC DNA]</scope>
    <source>
        <strain evidence="4">ye3</strain>
    </source>
</reference>
<accession>A0A410GD56</accession>
<evidence type="ECO:0000313" key="4">
    <source>
        <dbReference type="Proteomes" id="UP000283474"/>
    </source>
</evidence>
<gene>
    <name evidence="3" type="ORF">CKA81_10545</name>
</gene>
<dbReference type="RefSeq" id="WP_128355227.1">
    <property type="nucleotide sequence ID" value="NZ_CP022987.1"/>
</dbReference>
<dbReference type="Gene3D" id="3.40.190.170">
    <property type="entry name" value="Bacterial extracellular solute-binding protein, family 7"/>
    <property type="match status" value="1"/>
</dbReference>
<keyword evidence="1 2" id="KW-0732">Signal</keyword>
<keyword evidence="4" id="KW-1185">Reference proteome</keyword>
<dbReference type="EMBL" id="CP022987">
    <property type="protein sequence ID" value="QAA94223.1"/>
    <property type="molecule type" value="Genomic_DNA"/>
</dbReference>
<dbReference type="CDD" id="cd13603">
    <property type="entry name" value="PBP2_TRAP_Siap_TeaA_like"/>
    <property type="match status" value="1"/>
</dbReference>
<name>A0A410GD56_9BURK</name>
<dbReference type="NCBIfam" id="TIGR00787">
    <property type="entry name" value="dctP"/>
    <property type="match status" value="1"/>
</dbReference>